<accession>A0A3P3DWC6</accession>
<dbReference type="GO" id="GO:0005737">
    <property type="term" value="C:cytoplasm"/>
    <property type="evidence" value="ECO:0007669"/>
    <property type="project" value="TreeGrafter"/>
</dbReference>
<comment type="caution">
    <text evidence="12">The sequence shown here is derived from an EMBL/GenBank/DDBJ whole genome shotgun (WGS) entry which is preliminary data.</text>
</comment>
<dbReference type="Gene3D" id="2.40.50.100">
    <property type="match status" value="1"/>
</dbReference>
<dbReference type="Gene3D" id="4.10.320.10">
    <property type="entry name" value="E3-binding domain"/>
    <property type="match status" value="1"/>
</dbReference>
<keyword evidence="5 9" id="KW-0450">Lipoyl</keyword>
<evidence type="ECO:0000256" key="5">
    <source>
        <dbReference type="ARBA" id="ARBA00022823"/>
    </source>
</evidence>
<dbReference type="SUPFAM" id="SSF52777">
    <property type="entry name" value="CoA-dependent acyltransferases"/>
    <property type="match status" value="1"/>
</dbReference>
<comment type="subunit">
    <text evidence="3">Forms a 24-polypeptide structural core with octahedral symmetry.</text>
</comment>
<evidence type="ECO:0000256" key="2">
    <source>
        <dbReference type="ARBA" id="ARBA00007317"/>
    </source>
</evidence>
<protein>
    <recommendedName>
        <fullName evidence="9">Dihydrolipoamide acetyltransferase component of pyruvate dehydrogenase complex</fullName>
        <ecNumber evidence="9">2.3.1.-</ecNumber>
    </recommendedName>
</protein>
<organism evidence="12 13">
    <name type="scientific">Falsigemmobacter faecalis</name>
    <dbReference type="NCBI Taxonomy" id="2488730"/>
    <lineage>
        <taxon>Bacteria</taxon>
        <taxon>Pseudomonadati</taxon>
        <taxon>Pseudomonadota</taxon>
        <taxon>Alphaproteobacteria</taxon>
        <taxon>Rhodobacterales</taxon>
        <taxon>Paracoccaceae</taxon>
        <taxon>Falsigemmobacter</taxon>
    </lineage>
</organism>
<keyword evidence="6 9" id="KW-0012">Acyltransferase</keyword>
<dbReference type="InterPro" id="IPR000089">
    <property type="entry name" value="Biotin_lipoyl"/>
</dbReference>
<proteinExistence type="inferred from homology"/>
<dbReference type="PANTHER" id="PTHR43178">
    <property type="entry name" value="DIHYDROLIPOAMIDE ACETYLTRANSFERASE COMPONENT OF PYRUVATE DEHYDROGENASE COMPLEX"/>
    <property type="match status" value="1"/>
</dbReference>
<dbReference type="Pfam" id="PF00364">
    <property type="entry name" value="Biotin_lipoyl"/>
    <property type="match status" value="1"/>
</dbReference>
<dbReference type="Gene3D" id="3.30.559.10">
    <property type="entry name" value="Chloramphenicol acetyltransferase-like domain"/>
    <property type="match status" value="1"/>
</dbReference>
<comment type="catalytic activity">
    <reaction evidence="8">
        <text>N(6)-[(R)-dihydrolipoyl]-L-lysyl-[protein] + acetyl-CoA = N(6)-[(R)-S(8)-acetyldihydrolipoyl]-L-lysyl-[protein] + CoA</text>
        <dbReference type="Rhea" id="RHEA:17017"/>
        <dbReference type="Rhea" id="RHEA-COMP:10475"/>
        <dbReference type="Rhea" id="RHEA-COMP:10478"/>
        <dbReference type="ChEBI" id="CHEBI:57287"/>
        <dbReference type="ChEBI" id="CHEBI:57288"/>
        <dbReference type="ChEBI" id="CHEBI:83100"/>
        <dbReference type="ChEBI" id="CHEBI:83111"/>
        <dbReference type="EC" id="2.3.1.12"/>
    </reaction>
</comment>
<evidence type="ECO:0000256" key="9">
    <source>
        <dbReference type="RuleBase" id="RU003423"/>
    </source>
</evidence>
<dbReference type="InterPro" id="IPR003016">
    <property type="entry name" value="2-oxoA_DH_lipoyl-BS"/>
</dbReference>
<dbReference type="OrthoDB" id="9805770at2"/>
<dbReference type="PROSITE" id="PS51826">
    <property type="entry name" value="PSBD"/>
    <property type="match status" value="1"/>
</dbReference>
<evidence type="ECO:0000313" key="12">
    <source>
        <dbReference type="EMBL" id="RRH78294.1"/>
    </source>
</evidence>
<dbReference type="GO" id="GO:0006086">
    <property type="term" value="P:pyruvate decarboxylation to acetyl-CoA"/>
    <property type="evidence" value="ECO:0007669"/>
    <property type="project" value="TreeGrafter"/>
</dbReference>
<evidence type="ECO:0000313" key="13">
    <source>
        <dbReference type="Proteomes" id="UP000282125"/>
    </source>
</evidence>
<sequence length="411" mass="42798">MQEILIPDMGVPGALPVVEVTVKPGQIIAAGETVLVIEADKATLDVPSDSGGRVLEVLVAVGDQISAGQPMLRLAAEAGVVPPAPAPVAAPAPQPVQAQATAQVLTPASKPPADPEAALYASPSVRRMAFRLGADLAQVTGSGRNGRITPEDVEGFVKTRLSQPPAPGGADLGLAPWPKLNPEAFGPVERLPLSRIGRLSGPALQRNSVLIPHVTNFDEADLTNLDALRKAVNAAEGRKDSILPYIAKACAAALKAHPKFNAVLDGGELILRRYINIGIAADTPEGLVVPVLRDPDRKSVREISDEMAELAADARAGRLKPAAMQGAGFTISSLGGIGGTGFTPIINAPEVAILGLARAKISPVWDGAGFVPRLMQPMALSWDHRASDGVAAAKFLRSLSDYLGDFRRILL</sequence>
<dbReference type="InterPro" id="IPR004167">
    <property type="entry name" value="PSBD"/>
</dbReference>
<comment type="cofactor">
    <cofactor evidence="1 9">
        <name>(R)-lipoate</name>
        <dbReference type="ChEBI" id="CHEBI:83088"/>
    </cofactor>
</comment>
<dbReference type="PANTHER" id="PTHR43178:SF2">
    <property type="entry name" value="DIHYDROLIPOYLLYSINE-RESIDUE ACETYLTRANSFERASE COMPONENT OF PYRUVATE DEHYDROGENASE COMPLEX"/>
    <property type="match status" value="1"/>
</dbReference>
<keyword evidence="4 9" id="KW-0808">Transferase</keyword>
<gene>
    <name evidence="12" type="ORF">EG244_02155</name>
</gene>
<evidence type="ECO:0000259" key="11">
    <source>
        <dbReference type="PROSITE" id="PS51826"/>
    </source>
</evidence>
<evidence type="ECO:0000259" key="10">
    <source>
        <dbReference type="PROSITE" id="PS50968"/>
    </source>
</evidence>
<dbReference type="InterPro" id="IPR001078">
    <property type="entry name" value="2-oxoacid_DH_actylTfrase"/>
</dbReference>
<dbReference type="InterPro" id="IPR050743">
    <property type="entry name" value="2-oxoacid_DH_E2_comp"/>
</dbReference>
<evidence type="ECO:0000256" key="1">
    <source>
        <dbReference type="ARBA" id="ARBA00001938"/>
    </source>
</evidence>
<dbReference type="FunFam" id="3.30.559.10:FF:000004">
    <property type="entry name" value="Acetyltransferase component of pyruvate dehydrogenase complex"/>
    <property type="match status" value="1"/>
</dbReference>
<name>A0A3P3DWC6_9RHOB</name>
<dbReference type="Proteomes" id="UP000282125">
    <property type="component" value="Unassembled WGS sequence"/>
</dbReference>
<reference evidence="12 13" key="1">
    <citation type="submission" date="2018-11" db="EMBL/GenBank/DDBJ databases">
        <title>Gemmobacter sp. nov., YIM 102744-1 draft genome.</title>
        <authorList>
            <person name="Li G."/>
            <person name="Jiang Y."/>
        </authorList>
    </citation>
    <scope>NUCLEOTIDE SEQUENCE [LARGE SCALE GENOMIC DNA]</scope>
    <source>
        <strain evidence="12 13">YIM 102744-1</strain>
    </source>
</reference>
<keyword evidence="13" id="KW-1185">Reference proteome</keyword>
<feature type="domain" description="Peripheral subunit-binding (PSBD)" evidence="11">
    <location>
        <begin position="120"/>
        <end position="157"/>
    </location>
</feature>
<evidence type="ECO:0000256" key="3">
    <source>
        <dbReference type="ARBA" id="ARBA00011484"/>
    </source>
</evidence>
<evidence type="ECO:0000256" key="7">
    <source>
        <dbReference type="ARBA" id="ARBA00025211"/>
    </source>
</evidence>
<dbReference type="EMBL" id="RRAZ01000002">
    <property type="protein sequence ID" value="RRH78294.1"/>
    <property type="molecule type" value="Genomic_DNA"/>
</dbReference>
<dbReference type="GO" id="GO:0031405">
    <property type="term" value="F:lipoic acid binding"/>
    <property type="evidence" value="ECO:0007669"/>
    <property type="project" value="TreeGrafter"/>
</dbReference>
<dbReference type="EC" id="2.3.1.-" evidence="9"/>
<dbReference type="Pfam" id="PF00198">
    <property type="entry name" value="2-oxoacid_dh"/>
    <property type="match status" value="1"/>
</dbReference>
<dbReference type="PROSITE" id="PS50968">
    <property type="entry name" value="BIOTINYL_LIPOYL"/>
    <property type="match status" value="1"/>
</dbReference>
<comment type="similarity">
    <text evidence="2 9">Belongs to the 2-oxoacid dehydrogenase family.</text>
</comment>
<dbReference type="InterPro" id="IPR036625">
    <property type="entry name" value="E3-bd_dom_sf"/>
</dbReference>
<dbReference type="AlphaFoldDB" id="A0A3P3DWC6"/>
<dbReference type="PROSITE" id="PS00189">
    <property type="entry name" value="LIPOYL"/>
    <property type="match status" value="1"/>
</dbReference>
<dbReference type="InterPro" id="IPR023213">
    <property type="entry name" value="CAT-like_dom_sf"/>
</dbReference>
<dbReference type="InterPro" id="IPR011053">
    <property type="entry name" value="Single_hybrid_motif"/>
</dbReference>
<evidence type="ECO:0000256" key="4">
    <source>
        <dbReference type="ARBA" id="ARBA00022679"/>
    </source>
</evidence>
<dbReference type="SUPFAM" id="SSF51230">
    <property type="entry name" value="Single hybrid motif"/>
    <property type="match status" value="1"/>
</dbReference>
<dbReference type="Pfam" id="PF02817">
    <property type="entry name" value="E3_binding"/>
    <property type="match status" value="1"/>
</dbReference>
<comment type="function">
    <text evidence="7">The pyruvate dehydrogenase complex catalyzes the overall conversion of pyruvate to acetyl-CoA and CO(2). It contains multiple copies of three enzymatic components: pyruvate dehydrogenase (E1), dihydrolipoamide acetyltransferase (E2) and lipoamide dehydrogenase (E3).</text>
</comment>
<evidence type="ECO:0000256" key="8">
    <source>
        <dbReference type="ARBA" id="ARBA00048370"/>
    </source>
</evidence>
<dbReference type="GO" id="GO:0004742">
    <property type="term" value="F:dihydrolipoyllysine-residue acetyltransferase activity"/>
    <property type="evidence" value="ECO:0007669"/>
    <property type="project" value="UniProtKB-EC"/>
</dbReference>
<dbReference type="CDD" id="cd06849">
    <property type="entry name" value="lipoyl_domain"/>
    <property type="match status" value="1"/>
</dbReference>
<feature type="domain" description="Lipoyl-binding" evidence="10">
    <location>
        <begin position="1"/>
        <end position="75"/>
    </location>
</feature>
<evidence type="ECO:0000256" key="6">
    <source>
        <dbReference type="ARBA" id="ARBA00023315"/>
    </source>
</evidence>
<dbReference type="SUPFAM" id="SSF47005">
    <property type="entry name" value="Peripheral subunit-binding domain of 2-oxo acid dehydrogenase complex"/>
    <property type="match status" value="1"/>
</dbReference>